<keyword evidence="2" id="KW-0012">Acyltransferase</keyword>
<dbReference type="Proteomes" id="UP000316624">
    <property type="component" value="Unassembled WGS sequence"/>
</dbReference>
<evidence type="ECO:0000256" key="1">
    <source>
        <dbReference type="ARBA" id="ARBA00022679"/>
    </source>
</evidence>
<sequence length="153" mass="17129">MTHPVLRRAVFEDVDEIRALVLAAYARWEGVTPRPPQPVRADYGRAFRAHRFDLLVENGALVGLVETVAEGDELLIVNVAVHPDRQGEGHGVRLLRHAEALARADKLKGTRLYTNRLMATNIALYERLGYVREKETESEPGMVAVHMVRSLAP</sequence>
<dbReference type="CDD" id="cd04301">
    <property type="entry name" value="NAT_SF"/>
    <property type="match status" value="1"/>
</dbReference>
<evidence type="ECO:0000313" key="4">
    <source>
        <dbReference type="EMBL" id="TWH95902.1"/>
    </source>
</evidence>
<evidence type="ECO:0000313" key="5">
    <source>
        <dbReference type="Proteomes" id="UP000316624"/>
    </source>
</evidence>
<organism evidence="4 5">
    <name type="scientific">Sphingobium wenxiniae (strain DSM 21828 / CGMCC 1.7748 / JZ-1)</name>
    <dbReference type="NCBI Taxonomy" id="595605"/>
    <lineage>
        <taxon>Bacteria</taxon>
        <taxon>Pseudomonadati</taxon>
        <taxon>Pseudomonadota</taxon>
        <taxon>Alphaproteobacteria</taxon>
        <taxon>Sphingomonadales</taxon>
        <taxon>Sphingomonadaceae</taxon>
        <taxon>Sphingobium</taxon>
    </lineage>
</organism>
<dbReference type="EMBL" id="VLKK01000003">
    <property type="protein sequence ID" value="TWH95902.1"/>
    <property type="molecule type" value="Genomic_DNA"/>
</dbReference>
<dbReference type="AlphaFoldDB" id="A0A562KKJ8"/>
<dbReference type="RefSeq" id="WP_145072146.1">
    <property type="nucleotide sequence ID" value="NZ_JACIIY010000072.1"/>
</dbReference>
<dbReference type="PANTHER" id="PTHR43877">
    <property type="entry name" value="AMINOALKYLPHOSPHONATE N-ACETYLTRANSFERASE-RELATED-RELATED"/>
    <property type="match status" value="1"/>
</dbReference>
<dbReference type="Gene3D" id="3.40.630.30">
    <property type="match status" value="1"/>
</dbReference>
<dbReference type="PANTHER" id="PTHR43877:SF2">
    <property type="entry name" value="AMINOALKYLPHOSPHONATE N-ACETYLTRANSFERASE-RELATED"/>
    <property type="match status" value="1"/>
</dbReference>
<dbReference type="InterPro" id="IPR016181">
    <property type="entry name" value="Acyl_CoA_acyltransferase"/>
</dbReference>
<accession>A0A562KKJ8</accession>
<keyword evidence="1 4" id="KW-0808">Transferase</keyword>
<dbReference type="InterPro" id="IPR050832">
    <property type="entry name" value="Bact_Acetyltransf"/>
</dbReference>
<gene>
    <name evidence="4" type="ORF">IQ35_00989</name>
</gene>
<evidence type="ECO:0000259" key="3">
    <source>
        <dbReference type="PROSITE" id="PS51186"/>
    </source>
</evidence>
<comment type="caution">
    <text evidence="4">The sequence shown here is derived from an EMBL/GenBank/DDBJ whole genome shotgun (WGS) entry which is preliminary data.</text>
</comment>
<name>A0A562KKJ8_SPHWJ</name>
<dbReference type="Pfam" id="PF13508">
    <property type="entry name" value="Acetyltransf_7"/>
    <property type="match status" value="1"/>
</dbReference>
<feature type="domain" description="N-acetyltransferase" evidence="3">
    <location>
        <begin position="4"/>
        <end position="152"/>
    </location>
</feature>
<protein>
    <submittedName>
        <fullName evidence="4">N-acetylglutamate synthase-like GNAT family acetyltransferase</fullName>
    </submittedName>
</protein>
<dbReference type="SUPFAM" id="SSF55729">
    <property type="entry name" value="Acyl-CoA N-acyltransferases (Nat)"/>
    <property type="match status" value="1"/>
</dbReference>
<dbReference type="InterPro" id="IPR000182">
    <property type="entry name" value="GNAT_dom"/>
</dbReference>
<keyword evidence="5" id="KW-1185">Reference proteome</keyword>
<evidence type="ECO:0000256" key="2">
    <source>
        <dbReference type="ARBA" id="ARBA00023315"/>
    </source>
</evidence>
<dbReference type="GO" id="GO:0016747">
    <property type="term" value="F:acyltransferase activity, transferring groups other than amino-acyl groups"/>
    <property type="evidence" value="ECO:0007669"/>
    <property type="project" value="InterPro"/>
</dbReference>
<reference evidence="4 5" key="1">
    <citation type="journal article" date="2015" name="Stand. Genomic Sci.">
        <title>Genomic Encyclopedia of Bacterial and Archaeal Type Strains, Phase III: the genomes of soil and plant-associated and newly described type strains.</title>
        <authorList>
            <person name="Whitman W.B."/>
            <person name="Woyke T."/>
            <person name="Klenk H.P."/>
            <person name="Zhou Y."/>
            <person name="Lilburn T.G."/>
            <person name="Beck B.J."/>
            <person name="De Vos P."/>
            <person name="Vandamme P."/>
            <person name="Eisen J.A."/>
            <person name="Garrity G."/>
            <person name="Hugenholtz P."/>
            <person name="Kyrpides N.C."/>
        </authorList>
    </citation>
    <scope>NUCLEOTIDE SEQUENCE [LARGE SCALE GENOMIC DNA]</scope>
    <source>
        <strain evidence="4 5">CGMCC 1.7748</strain>
    </source>
</reference>
<proteinExistence type="predicted"/>
<dbReference type="PROSITE" id="PS51186">
    <property type="entry name" value="GNAT"/>
    <property type="match status" value="1"/>
</dbReference>